<dbReference type="EMBL" id="CP036261">
    <property type="protein sequence ID" value="QDS86883.1"/>
    <property type="molecule type" value="Genomic_DNA"/>
</dbReference>
<evidence type="ECO:0000313" key="1">
    <source>
        <dbReference type="EMBL" id="QDS86883.1"/>
    </source>
</evidence>
<gene>
    <name evidence="1" type="ORF">EC9_10580</name>
</gene>
<protein>
    <submittedName>
        <fullName evidence="1">Uncharacterized protein</fullName>
    </submittedName>
</protein>
<evidence type="ECO:0000313" key="2">
    <source>
        <dbReference type="Proteomes" id="UP000319557"/>
    </source>
</evidence>
<dbReference type="KEGG" id="ruv:EC9_10580"/>
<reference evidence="1 2" key="1">
    <citation type="submission" date="2019-02" db="EMBL/GenBank/DDBJ databases">
        <title>Deep-cultivation of Planctomycetes and their phenomic and genomic characterization uncovers novel biology.</title>
        <authorList>
            <person name="Wiegand S."/>
            <person name="Jogler M."/>
            <person name="Boedeker C."/>
            <person name="Pinto D."/>
            <person name="Vollmers J."/>
            <person name="Rivas-Marin E."/>
            <person name="Kohn T."/>
            <person name="Peeters S.H."/>
            <person name="Heuer A."/>
            <person name="Rast P."/>
            <person name="Oberbeckmann S."/>
            <person name="Bunk B."/>
            <person name="Jeske O."/>
            <person name="Meyerdierks A."/>
            <person name="Storesund J.E."/>
            <person name="Kallscheuer N."/>
            <person name="Luecker S."/>
            <person name="Lage O.M."/>
            <person name="Pohl T."/>
            <person name="Merkel B.J."/>
            <person name="Hornburger P."/>
            <person name="Mueller R.-W."/>
            <person name="Bruemmer F."/>
            <person name="Labrenz M."/>
            <person name="Spormann A.M."/>
            <person name="Op den Camp H."/>
            <person name="Overmann J."/>
            <person name="Amann R."/>
            <person name="Jetten M.S.M."/>
            <person name="Mascher T."/>
            <person name="Medema M.H."/>
            <person name="Devos D.P."/>
            <person name="Kaster A.-K."/>
            <person name="Ovreas L."/>
            <person name="Rohde M."/>
            <person name="Galperin M.Y."/>
            <person name="Jogler C."/>
        </authorList>
    </citation>
    <scope>NUCLEOTIDE SEQUENCE [LARGE SCALE GENOMIC DNA]</scope>
    <source>
        <strain evidence="1 2">EC9</strain>
    </source>
</reference>
<accession>A0A517LW83</accession>
<dbReference type="Proteomes" id="UP000319557">
    <property type="component" value="Chromosome"/>
</dbReference>
<dbReference type="OrthoDB" id="272345at2"/>
<sequence length="164" mass="18904">MLSEYKVSRCSRRCSVLDRPLKPGETFYSVVFEDDEDFARKDISAEAWEGPPEEAIGWWQGKMPEAGAGRMKLAPNHVLLDLLKQMSEQPHREAVRYLLALMLMRKRVVRPLDHEEGAVEGMLVVQVIADNSQIEVAECEIPREERDQIRDELTELLYCEVEES</sequence>
<dbReference type="RefSeq" id="WP_145118369.1">
    <property type="nucleotide sequence ID" value="NZ_CP036261.1"/>
</dbReference>
<keyword evidence="2" id="KW-1185">Reference proteome</keyword>
<organism evidence="1 2">
    <name type="scientific">Rosistilla ulvae</name>
    <dbReference type="NCBI Taxonomy" id="1930277"/>
    <lineage>
        <taxon>Bacteria</taxon>
        <taxon>Pseudomonadati</taxon>
        <taxon>Planctomycetota</taxon>
        <taxon>Planctomycetia</taxon>
        <taxon>Pirellulales</taxon>
        <taxon>Pirellulaceae</taxon>
        <taxon>Rosistilla</taxon>
    </lineage>
</organism>
<proteinExistence type="predicted"/>
<dbReference type="AlphaFoldDB" id="A0A517LW83"/>
<name>A0A517LW83_9BACT</name>